<dbReference type="InterPro" id="IPR035919">
    <property type="entry name" value="EAL_sf"/>
</dbReference>
<dbReference type="RefSeq" id="WP_229797023.1">
    <property type="nucleotide sequence ID" value="NZ_BMYR01000008.1"/>
</dbReference>
<dbReference type="PANTHER" id="PTHR44757:SF2">
    <property type="entry name" value="BIOFILM ARCHITECTURE MAINTENANCE PROTEIN MBAA"/>
    <property type="match status" value="1"/>
</dbReference>
<dbReference type="EMBL" id="BMYR01000008">
    <property type="protein sequence ID" value="GGW64083.1"/>
    <property type="molecule type" value="Genomic_DNA"/>
</dbReference>
<accession>A0ABQ2WMF4</accession>
<gene>
    <name evidence="4" type="ORF">GCM10008111_19960</name>
</gene>
<dbReference type="SUPFAM" id="SSF55073">
    <property type="entry name" value="Nucleotide cyclase"/>
    <property type="match status" value="1"/>
</dbReference>
<dbReference type="InterPro" id="IPR001633">
    <property type="entry name" value="EAL_dom"/>
</dbReference>
<proteinExistence type="predicted"/>
<dbReference type="PROSITE" id="PS50883">
    <property type="entry name" value="EAL"/>
    <property type="match status" value="1"/>
</dbReference>
<dbReference type="SUPFAM" id="SSF141868">
    <property type="entry name" value="EAL domain-like"/>
    <property type="match status" value="1"/>
</dbReference>
<feature type="transmembrane region" description="Helical" evidence="1">
    <location>
        <begin position="41"/>
        <end position="63"/>
    </location>
</feature>
<keyword evidence="1" id="KW-1133">Transmembrane helix</keyword>
<protein>
    <submittedName>
        <fullName evidence="4">Uncharacterized protein</fullName>
    </submittedName>
</protein>
<name>A0ABQ2WMF4_9ALTE</name>
<dbReference type="SMART" id="SM00052">
    <property type="entry name" value="EAL"/>
    <property type="match status" value="1"/>
</dbReference>
<comment type="caution">
    <text evidence="4">The sequence shown here is derived from an EMBL/GenBank/DDBJ whole genome shotgun (WGS) entry which is preliminary data.</text>
</comment>
<dbReference type="CDD" id="cd01948">
    <property type="entry name" value="EAL"/>
    <property type="match status" value="1"/>
</dbReference>
<dbReference type="PROSITE" id="PS50887">
    <property type="entry name" value="GGDEF"/>
    <property type="match status" value="1"/>
</dbReference>
<dbReference type="SMART" id="SM00267">
    <property type="entry name" value="GGDEF"/>
    <property type="match status" value="1"/>
</dbReference>
<sequence length="637" mass="71474">MDSFVMARQKILVCATSVLLALSTLSLPVMAESNAFLEGALLLLSVVLCLLVLAFLLSLHTLTRRGVKLERLRTSFNQLLTDTPGIIALLDRNLSFQNGSSTLKRILKNADSTTVSGPLSLYADAQGKEPLDNDIKQQLRTEGKWQGEAWLVSEQHAEALQLSLQMLQPDKLRPPVVLLYGQNVSTLRRQNEQHLQHDITDKDTQLPNKRLFEEHLTMVLQSCNDYFPAVAVFYIKLSPAQHDYPLTEQISYAQQIGEIATRIQAALPQKLLLARYQADSFTLLIPPHLCDENSTIYLNQLAHKILASFDNPADEQIFAGIDIGLGVSISPNDGQDAESLIKSAEKAARKATTLGQNRLCFADSASQQNSPDYLAMEAELYRSAAQGDFELYYQPKFSISSNRIIGFEALLRWPSPRRGMLPPPTFMPLLHDTGLVISLDRLVFRKACQQVKYWLQTGLMRGRLSLNISSQQFEQPDFITFMQSTLEDAEISATHFELELSESIFSQPTIWLRERMHSLDRLGFKLILDNFGEGVSSFTQLKQQPLHGIKLAPALIKYIEQQEQQRNICATLIRLAGYLELEVTAANIETEMQAYLLHVMGCDAQQGHRFSRAVPADEIGQLLLHENSLLNVKAANQ</sequence>
<dbReference type="Gene3D" id="3.30.70.270">
    <property type="match status" value="1"/>
</dbReference>
<evidence type="ECO:0000259" key="2">
    <source>
        <dbReference type="PROSITE" id="PS50883"/>
    </source>
</evidence>
<feature type="domain" description="EAL" evidence="2">
    <location>
        <begin position="373"/>
        <end position="627"/>
    </location>
</feature>
<evidence type="ECO:0000313" key="5">
    <source>
        <dbReference type="Proteomes" id="UP000634667"/>
    </source>
</evidence>
<dbReference type="InterPro" id="IPR000160">
    <property type="entry name" value="GGDEF_dom"/>
</dbReference>
<evidence type="ECO:0000259" key="3">
    <source>
        <dbReference type="PROSITE" id="PS50887"/>
    </source>
</evidence>
<keyword evidence="5" id="KW-1185">Reference proteome</keyword>
<keyword evidence="1" id="KW-0472">Membrane</keyword>
<dbReference type="InterPro" id="IPR043128">
    <property type="entry name" value="Rev_trsase/Diguanyl_cyclase"/>
</dbReference>
<evidence type="ECO:0000256" key="1">
    <source>
        <dbReference type="SAM" id="Phobius"/>
    </source>
</evidence>
<reference evidence="5" key="1">
    <citation type="journal article" date="2019" name="Int. J. Syst. Evol. Microbiol.">
        <title>The Global Catalogue of Microorganisms (GCM) 10K type strain sequencing project: providing services to taxonomists for standard genome sequencing and annotation.</title>
        <authorList>
            <consortium name="The Broad Institute Genomics Platform"/>
            <consortium name="The Broad Institute Genome Sequencing Center for Infectious Disease"/>
            <person name="Wu L."/>
            <person name="Ma J."/>
        </authorList>
    </citation>
    <scope>NUCLEOTIDE SEQUENCE [LARGE SCALE GENOMIC DNA]</scope>
    <source>
        <strain evidence="5">KCTC 23723</strain>
    </source>
</reference>
<dbReference type="InterPro" id="IPR029787">
    <property type="entry name" value="Nucleotide_cyclase"/>
</dbReference>
<dbReference type="Pfam" id="PF00563">
    <property type="entry name" value="EAL"/>
    <property type="match status" value="1"/>
</dbReference>
<feature type="domain" description="GGDEF" evidence="3">
    <location>
        <begin position="228"/>
        <end position="364"/>
    </location>
</feature>
<dbReference type="InterPro" id="IPR052155">
    <property type="entry name" value="Biofilm_reg_signaling"/>
</dbReference>
<dbReference type="Pfam" id="PF00990">
    <property type="entry name" value="GGDEF"/>
    <property type="match status" value="1"/>
</dbReference>
<evidence type="ECO:0000313" key="4">
    <source>
        <dbReference type="EMBL" id="GGW64083.1"/>
    </source>
</evidence>
<organism evidence="4 5">
    <name type="scientific">Alishewanella tabrizica</name>
    <dbReference type="NCBI Taxonomy" id="671278"/>
    <lineage>
        <taxon>Bacteria</taxon>
        <taxon>Pseudomonadati</taxon>
        <taxon>Pseudomonadota</taxon>
        <taxon>Gammaproteobacteria</taxon>
        <taxon>Alteromonadales</taxon>
        <taxon>Alteromonadaceae</taxon>
        <taxon>Alishewanella</taxon>
    </lineage>
</organism>
<dbReference type="Proteomes" id="UP000634667">
    <property type="component" value="Unassembled WGS sequence"/>
</dbReference>
<dbReference type="PANTHER" id="PTHR44757">
    <property type="entry name" value="DIGUANYLATE CYCLASE DGCP"/>
    <property type="match status" value="1"/>
</dbReference>
<keyword evidence="1" id="KW-0812">Transmembrane</keyword>
<dbReference type="Gene3D" id="3.20.20.450">
    <property type="entry name" value="EAL domain"/>
    <property type="match status" value="1"/>
</dbReference>